<name>A0A0C3BLZ3_PILCF</name>
<dbReference type="HOGENOM" id="CLU_2373531_0_0_1"/>
<reference evidence="1 2" key="1">
    <citation type="submission" date="2014-04" db="EMBL/GenBank/DDBJ databases">
        <authorList>
            <consortium name="DOE Joint Genome Institute"/>
            <person name="Kuo A."/>
            <person name="Tarkka M."/>
            <person name="Buscot F."/>
            <person name="Kohler A."/>
            <person name="Nagy L.G."/>
            <person name="Floudas D."/>
            <person name="Copeland A."/>
            <person name="Barry K.W."/>
            <person name="Cichocki N."/>
            <person name="Veneault-Fourrey C."/>
            <person name="LaButti K."/>
            <person name="Lindquist E.A."/>
            <person name="Lipzen A."/>
            <person name="Lundell T."/>
            <person name="Morin E."/>
            <person name="Murat C."/>
            <person name="Sun H."/>
            <person name="Tunlid A."/>
            <person name="Henrissat B."/>
            <person name="Grigoriev I.V."/>
            <person name="Hibbett D.S."/>
            <person name="Martin F."/>
            <person name="Nordberg H.P."/>
            <person name="Cantor M.N."/>
            <person name="Hua S.X."/>
        </authorList>
    </citation>
    <scope>NUCLEOTIDE SEQUENCE [LARGE SCALE GENOMIC DNA]</scope>
    <source>
        <strain evidence="1 2">F 1598</strain>
    </source>
</reference>
<sequence length="95" mass="11036">MVTILYPEENNPELLPYSTRTVANIFSRIRRSLVEPPFKLSRGLSSASHPSMSALPSRMFDSSTCSLAHTGAEYYTQHLYQHRCTAWRRIRDLYR</sequence>
<dbReference type="AlphaFoldDB" id="A0A0C3BLZ3"/>
<proteinExistence type="predicted"/>
<organism evidence="1 2">
    <name type="scientific">Piloderma croceum (strain F 1598)</name>
    <dbReference type="NCBI Taxonomy" id="765440"/>
    <lineage>
        <taxon>Eukaryota</taxon>
        <taxon>Fungi</taxon>
        <taxon>Dikarya</taxon>
        <taxon>Basidiomycota</taxon>
        <taxon>Agaricomycotina</taxon>
        <taxon>Agaricomycetes</taxon>
        <taxon>Agaricomycetidae</taxon>
        <taxon>Atheliales</taxon>
        <taxon>Atheliaceae</taxon>
        <taxon>Piloderma</taxon>
    </lineage>
</organism>
<dbReference type="InParanoid" id="A0A0C3BLZ3"/>
<protein>
    <submittedName>
        <fullName evidence="1">Uncharacterized protein</fullName>
    </submittedName>
</protein>
<evidence type="ECO:0000313" key="1">
    <source>
        <dbReference type="EMBL" id="KIM87488.1"/>
    </source>
</evidence>
<dbReference type="EMBL" id="KN832979">
    <property type="protein sequence ID" value="KIM87488.1"/>
    <property type="molecule type" value="Genomic_DNA"/>
</dbReference>
<reference evidence="2" key="2">
    <citation type="submission" date="2015-01" db="EMBL/GenBank/DDBJ databases">
        <title>Evolutionary Origins and Diversification of the Mycorrhizal Mutualists.</title>
        <authorList>
            <consortium name="DOE Joint Genome Institute"/>
            <consortium name="Mycorrhizal Genomics Consortium"/>
            <person name="Kohler A."/>
            <person name="Kuo A."/>
            <person name="Nagy L.G."/>
            <person name="Floudas D."/>
            <person name="Copeland A."/>
            <person name="Barry K.W."/>
            <person name="Cichocki N."/>
            <person name="Veneault-Fourrey C."/>
            <person name="LaButti K."/>
            <person name="Lindquist E.A."/>
            <person name="Lipzen A."/>
            <person name="Lundell T."/>
            <person name="Morin E."/>
            <person name="Murat C."/>
            <person name="Riley R."/>
            <person name="Ohm R."/>
            <person name="Sun H."/>
            <person name="Tunlid A."/>
            <person name="Henrissat B."/>
            <person name="Grigoriev I.V."/>
            <person name="Hibbett D.S."/>
            <person name="Martin F."/>
        </authorList>
    </citation>
    <scope>NUCLEOTIDE SEQUENCE [LARGE SCALE GENOMIC DNA]</scope>
    <source>
        <strain evidence="2">F 1598</strain>
    </source>
</reference>
<gene>
    <name evidence="1" type="ORF">PILCRDRAFT_815007</name>
</gene>
<evidence type="ECO:0000313" key="2">
    <source>
        <dbReference type="Proteomes" id="UP000054166"/>
    </source>
</evidence>
<dbReference type="Proteomes" id="UP000054166">
    <property type="component" value="Unassembled WGS sequence"/>
</dbReference>
<accession>A0A0C3BLZ3</accession>
<keyword evidence="2" id="KW-1185">Reference proteome</keyword>